<dbReference type="PANTHER" id="PTHR45947">
    <property type="entry name" value="SULFOQUINOVOSYL TRANSFERASE SQD2"/>
    <property type="match status" value="1"/>
</dbReference>
<keyword evidence="2" id="KW-0808">Transferase</keyword>
<dbReference type="STRING" id="1334022.SAMN04487907_10881"/>
<evidence type="ECO:0000313" key="2">
    <source>
        <dbReference type="EMBL" id="SFC74601.1"/>
    </source>
</evidence>
<dbReference type="EMBL" id="FOKV01000008">
    <property type="protein sequence ID" value="SFC74601.1"/>
    <property type="molecule type" value="Genomic_DNA"/>
</dbReference>
<dbReference type="PANTHER" id="PTHR45947:SF3">
    <property type="entry name" value="SULFOQUINOVOSYL TRANSFERASE SQD2"/>
    <property type="match status" value="1"/>
</dbReference>
<dbReference type="InterPro" id="IPR050194">
    <property type="entry name" value="Glycosyltransferase_grp1"/>
</dbReference>
<protein>
    <submittedName>
        <fullName evidence="2">Glycosyltransferase involved in cell wall bisynthesis</fullName>
    </submittedName>
</protein>
<name>A0A1I1LNG5_9FLAO</name>
<reference evidence="3" key="1">
    <citation type="submission" date="2016-10" db="EMBL/GenBank/DDBJ databases">
        <authorList>
            <person name="Varghese N."/>
            <person name="Submissions S."/>
        </authorList>
    </citation>
    <scope>NUCLEOTIDE SEQUENCE [LARGE SCALE GENOMIC DNA]</scope>
    <source>
        <strain evidence="3">DSM 24499</strain>
    </source>
</reference>
<dbReference type="SUPFAM" id="SSF53756">
    <property type="entry name" value="UDP-Glycosyltransferase/glycogen phosphorylase"/>
    <property type="match status" value="1"/>
</dbReference>
<dbReference type="CDD" id="cd03801">
    <property type="entry name" value="GT4_PimA-like"/>
    <property type="match status" value="1"/>
</dbReference>
<dbReference type="AlphaFoldDB" id="A0A1I1LNG5"/>
<gene>
    <name evidence="2" type="ORF">SAMN04487907_10881</name>
</gene>
<dbReference type="Proteomes" id="UP000199438">
    <property type="component" value="Unassembled WGS sequence"/>
</dbReference>
<dbReference type="RefSeq" id="WP_245758667.1">
    <property type="nucleotide sequence ID" value="NZ_FOKV01000008.1"/>
</dbReference>
<dbReference type="Gene3D" id="3.40.50.2000">
    <property type="entry name" value="Glycogen Phosphorylase B"/>
    <property type="match status" value="2"/>
</dbReference>
<accession>A0A1I1LNG5</accession>
<dbReference type="InterPro" id="IPR001296">
    <property type="entry name" value="Glyco_trans_1"/>
</dbReference>
<keyword evidence="3" id="KW-1185">Reference proteome</keyword>
<dbReference type="GO" id="GO:0016757">
    <property type="term" value="F:glycosyltransferase activity"/>
    <property type="evidence" value="ECO:0007669"/>
    <property type="project" value="InterPro"/>
</dbReference>
<organism evidence="2 3">
    <name type="scientific">Zunongwangia mangrovi</name>
    <dbReference type="NCBI Taxonomy" id="1334022"/>
    <lineage>
        <taxon>Bacteria</taxon>
        <taxon>Pseudomonadati</taxon>
        <taxon>Bacteroidota</taxon>
        <taxon>Flavobacteriia</taxon>
        <taxon>Flavobacteriales</taxon>
        <taxon>Flavobacteriaceae</taxon>
        <taxon>Zunongwangia</taxon>
    </lineage>
</organism>
<proteinExistence type="predicted"/>
<evidence type="ECO:0000259" key="1">
    <source>
        <dbReference type="Pfam" id="PF00534"/>
    </source>
</evidence>
<feature type="domain" description="Glycosyl transferase family 1" evidence="1">
    <location>
        <begin position="151"/>
        <end position="316"/>
    </location>
</feature>
<evidence type="ECO:0000313" key="3">
    <source>
        <dbReference type="Proteomes" id="UP000199438"/>
    </source>
</evidence>
<dbReference type="Pfam" id="PF00534">
    <property type="entry name" value="Glycos_transf_1"/>
    <property type="match status" value="1"/>
</dbReference>
<sequence length="335" mass="38528">MSAKSILYIGNKLAKLNRTPTSADILPGLLQKEGFEVYSFSSKINKVSRLAEMLFKTLQLGPKVDWVIIDVYSTQNFWYAYLCGRICKLNSIPYINILHGGNLEKRLKTKYFSFFKNAEYNIAPSQFLLSKFLTSGLENLKFIPNSIPLEEYKFKSRTEFKPKLLWVRAFAEIYNPFLAIQLLEALLQDYKDAQLFMVGPKKDESYDKCKKYVEEHNLPVDFTGKLEKQEWHNLSEKCDLFINTARIDNTPVSIVEAMALGLPVLSSNVGGISYLIKDQEDGVLYDSEDIEELIAKTKNLLENSIKASNICLRARKKIEGFNWEIVKKLWLNILS</sequence>